<dbReference type="FunFam" id="3.40.47.10:FF:000019">
    <property type="entry name" value="Polyketide synthase type I"/>
    <property type="match status" value="1"/>
</dbReference>
<protein>
    <submittedName>
        <fullName evidence="8">Polyketide synthase family protein</fullName>
    </submittedName>
</protein>
<dbReference type="Gene3D" id="3.40.366.10">
    <property type="entry name" value="Malonyl-Coenzyme A Acyl Carrier Protein, domain 2"/>
    <property type="match status" value="1"/>
</dbReference>
<feature type="domain" description="Carrier" evidence="6">
    <location>
        <begin position="1661"/>
        <end position="1736"/>
    </location>
</feature>
<comment type="caution">
    <text evidence="8">The sequence shown here is derived from an EMBL/GenBank/DDBJ whole genome shotgun (WGS) entry which is preliminary data.</text>
</comment>
<dbReference type="InterPro" id="IPR016035">
    <property type="entry name" value="Acyl_Trfase/lysoPLipase"/>
</dbReference>
<dbReference type="Pfam" id="PF00109">
    <property type="entry name" value="ketoacyl-synt"/>
    <property type="match status" value="1"/>
</dbReference>
<dbReference type="InterPro" id="IPR013968">
    <property type="entry name" value="PKS_KR"/>
</dbReference>
<reference evidence="9" key="1">
    <citation type="submission" date="2015-02" db="EMBL/GenBank/DDBJ databases">
        <title>Draft Genome of Frankia sp. CpI1-S.</title>
        <authorList>
            <person name="Oshone R.T."/>
            <person name="Ngom M."/>
            <person name="Ghodhbane-Gtari F."/>
            <person name="Gtari M."/>
            <person name="Morris K."/>
            <person name="Thomas K."/>
            <person name="Sen A."/>
            <person name="Tisa L.S."/>
        </authorList>
    </citation>
    <scope>NUCLEOTIDE SEQUENCE [LARGE SCALE GENOMIC DNA]</scope>
    <source>
        <strain evidence="9">CpI1-S</strain>
    </source>
</reference>
<dbReference type="PANTHER" id="PTHR43775">
    <property type="entry name" value="FATTY ACID SYNTHASE"/>
    <property type="match status" value="1"/>
</dbReference>
<evidence type="ECO:0000259" key="7">
    <source>
        <dbReference type="PROSITE" id="PS52004"/>
    </source>
</evidence>
<evidence type="ECO:0000256" key="4">
    <source>
        <dbReference type="ARBA" id="ARBA00023315"/>
    </source>
</evidence>
<dbReference type="Gene3D" id="3.30.70.3290">
    <property type="match status" value="1"/>
</dbReference>
<dbReference type="Gene3D" id="3.40.50.720">
    <property type="entry name" value="NAD(P)-binding Rossmann-like Domain"/>
    <property type="match status" value="1"/>
</dbReference>
<dbReference type="SUPFAM" id="SSF51735">
    <property type="entry name" value="NAD(P)-binding Rossmann-fold domains"/>
    <property type="match status" value="2"/>
</dbReference>
<dbReference type="EMBL" id="JYFN01000023">
    <property type="protein sequence ID" value="KJE22455.1"/>
    <property type="molecule type" value="Genomic_DNA"/>
</dbReference>
<feature type="region of interest" description="Disordered" evidence="5">
    <location>
        <begin position="121"/>
        <end position="140"/>
    </location>
</feature>
<dbReference type="SUPFAM" id="SSF55048">
    <property type="entry name" value="Probable ACP-binding domain of malonyl-CoA ACP transacylase"/>
    <property type="match status" value="1"/>
</dbReference>
<dbReference type="Proteomes" id="UP000032545">
    <property type="component" value="Unassembled WGS sequence"/>
</dbReference>
<dbReference type="InterPro" id="IPR057326">
    <property type="entry name" value="KR_dom"/>
</dbReference>
<evidence type="ECO:0000313" key="9">
    <source>
        <dbReference type="Proteomes" id="UP000032545"/>
    </source>
</evidence>
<dbReference type="InterPro" id="IPR020806">
    <property type="entry name" value="PKS_PP-bd"/>
</dbReference>
<evidence type="ECO:0000256" key="2">
    <source>
        <dbReference type="ARBA" id="ARBA00022553"/>
    </source>
</evidence>
<dbReference type="SMART" id="SM00825">
    <property type="entry name" value="PKS_KS"/>
    <property type="match status" value="1"/>
</dbReference>
<dbReference type="Pfam" id="PF16197">
    <property type="entry name" value="KAsynt_C_assoc"/>
    <property type="match status" value="1"/>
</dbReference>
<dbReference type="InterPro" id="IPR050091">
    <property type="entry name" value="PKS_NRPS_Biosynth_Enz"/>
</dbReference>
<dbReference type="Gene3D" id="3.40.47.10">
    <property type="match status" value="1"/>
</dbReference>
<dbReference type="InterPro" id="IPR020841">
    <property type="entry name" value="PKS_Beta-ketoAc_synthase_dom"/>
</dbReference>
<feature type="compositionally biased region" description="Gly residues" evidence="5">
    <location>
        <begin position="131"/>
        <end position="140"/>
    </location>
</feature>
<accession>A0A0D8BEH5</accession>
<evidence type="ECO:0000259" key="6">
    <source>
        <dbReference type="PROSITE" id="PS50075"/>
    </source>
</evidence>
<dbReference type="SMART" id="SM00827">
    <property type="entry name" value="PKS_AT"/>
    <property type="match status" value="1"/>
</dbReference>
<dbReference type="PANTHER" id="PTHR43775:SF51">
    <property type="entry name" value="INACTIVE PHENOLPHTHIOCEROL SYNTHESIS POLYKETIDE SYNTHASE TYPE I PKS1-RELATED"/>
    <property type="match status" value="1"/>
</dbReference>
<dbReference type="SUPFAM" id="SSF53901">
    <property type="entry name" value="Thiolase-like"/>
    <property type="match status" value="1"/>
</dbReference>
<dbReference type="PROSITE" id="PS00012">
    <property type="entry name" value="PHOSPHOPANTETHEINE"/>
    <property type="match status" value="1"/>
</dbReference>
<dbReference type="PATRIC" id="fig|1502723.3.peg.2550"/>
<dbReference type="GO" id="GO:0031177">
    <property type="term" value="F:phosphopantetheine binding"/>
    <property type="evidence" value="ECO:0007669"/>
    <property type="project" value="InterPro"/>
</dbReference>
<keyword evidence="9" id="KW-1185">Reference proteome</keyword>
<dbReference type="InterPro" id="IPR001031">
    <property type="entry name" value="Thioesterase"/>
</dbReference>
<dbReference type="InterPro" id="IPR032821">
    <property type="entry name" value="PKS_assoc"/>
</dbReference>
<dbReference type="SMART" id="SM00824">
    <property type="entry name" value="PKS_TE"/>
    <property type="match status" value="1"/>
</dbReference>
<dbReference type="InterPro" id="IPR014030">
    <property type="entry name" value="Ketoacyl_synth_N"/>
</dbReference>
<keyword evidence="2" id="KW-0597">Phosphoprotein</keyword>
<evidence type="ECO:0000256" key="1">
    <source>
        <dbReference type="ARBA" id="ARBA00022450"/>
    </source>
</evidence>
<keyword evidence="4" id="KW-0012">Acyltransferase</keyword>
<dbReference type="Pfam" id="PF02801">
    <property type="entry name" value="Ketoacyl-synt_C"/>
    <property type="match status" value="1"/>
</dbReference>
<dbReference type="SUPFAM" id="SSF52151">
    <property type="entry name" value="FabD/lysophospholipase-like"/>
    <property type="match status" value="1"/>
</dbReference>
<evidence type="ECO:0000256" key="3">
    <source>
        <dbReference type="ARBA" id="ARBA00022679"/>
    </source>
</evidence>
<dbReference type="Pfam" id="PF08659">
    <property type="entry name" value="KR"/>
    <property type="match status" value="1"/>
</dbReference>
<keyword evidence="3" id="KW-0808">Transferase</keyword>
<dbReference type="InterPro" id="IPR014031">
    <property type="entry name" value="Ketoacyl_synth_C"/>
</dbReference>
<evidence type="ECO:0000313" key="8">
    <source>
        <dbReference type="EMBL" id="KJE22455.1"/>
    </source>
</evidence>
<evidence type="ECO:0000256" key="5">
    <source>
        <dbReference type="SAM" id="MobiDB-lite"/>
    </source>
</evidence>
<gene>
    <name evidence="8" type="ORF">FF36_03147</name>
</gene>
<dbReference type="InterPro" id="IPR016039">
    <property type="entry name" value="Thiolase-like"/>
</dbReference>
<dbReference type="InterPro" id="IPR009081">
    <property type="entry name" value="PP-bd_ACP"/>
</dbReference>
<dbReference type="InterPro" id="IPR036291">
    <property type="entry name" value="NAD(P)-bd_dom_sf"/>
</dbReference>
<feature type="region of interest" description="Disordered" evidence="5">
    <location>
        <begin position="1346"/>
        <end position="1368"/>
    </location>
</feature>
<dbReference type="InterPro" id="IPR001227">
    <property type="entry name" value="Ac_transferase_dom_sf"/>
</dbReference>
<dbReference type="InterPro" id="IPR036736">
    <property type="entry name" value="ACP-like_sf"/>
</dbReference>
<dbReference type="PROSITE" id="PS50075">
    <property type="entry name" value="CARRIER"/>
    <property type="match status" value="1"/>
</dbReference>
<dbReference type="PROSITE" id="PS52004">
    <property type="entry name" value="KS3_2"/>
    <property type="match status" value="1"/>
</dbReference>
<dbReference type="Gene3D" id="1.10.1200.10">
    <property type="entry name" value="ACP-like"/>
    <property type="match status" value="2"/>
</dbReference>
<dbReference type="CDD" id="cd08952">
    <property type="entry name" value="KR_1_SDR_x"/>
    <property type="match status" value="1"/>
</dbReference>
<dbReference type="NCBIfam" id="NF045894">
    <property type="entry name" value="PKS_plus_SDR"/>
    <property type="match status" value="1"/>
</dbReference>
<dbReference type="InterPro" id="IPR016036">
    <property type="entry name" value="Malonyl_transacylase_ACP-bd"/>
</dbReference>
<dbReference type="SMART" id="SM00822">
    <property type="entry name" value="PKS_KR"/>
    <property type="match status" value="1"/>
</dbReference>
<dbReference type="SMART" id="SM00823">
    <property type="entry name" value="PKS_PP"/>
    <property type="match status" value="2"/>
</dbReference>
<dbReference type="Pfam" id="PF00975">
    <property type="entry name" value="Thioesterase"/>
    <property type="match status" value="1"/>
</dbReference>
<dbReference type="InterPro" id="IPR014043">
    <property type="entry name" value="Acyl_transferase_dom"/>
</dbReference>
<dbReference type="SUPFAM" id="SSF53474">
    <property type="entry name" value="alpha/beta-Hydrolases"/>
    <property type="match status" value="1"/>
</dbReference>
<dbReference type="InterPro" id="IPR006162">
    <property type="entry name" value="Ppantetheine_attach_site"/>
</dbReference>
<dbReference type="GO" id="GO:0004312">
    <property type="term" value="F:fatty acid synthase activity"/>
    <property type="evidence" value="ECO:0007669"/>
    <property type="project" value="TreeGrafter"/>
</dbReference>
<dbReference type="InterPro" id="IPR020802">
    <property type="entry name" value="TesA-like"/>
</dbReference>
<proteinExistence type="predicted"/>
<dbReference type="Pfam" id="PF00550">
    <property type="entry name" value="PP-binding"/>
    <property type="match status" value="1"/>
</dbReference>
<dbReference type="SMART" id="SM01294">
    <property type="entry name" value="PKS_PP_betabranch"/>
    <property type="match status" value="1"/>
</dbReference>
<dbReference type="Pfam" id="PF00698">
    <property type="entry name" value="Acyl_transf_1"/>
    <property type="match status" value="1"/>
</dbReference>
<dbReference type="SUPFAM" id="SSF47336">
    <property type="entry name" value="ACP-like"/>
    <property type="match status" value="2"/>
</dbReference>
<dbReference type="InterPro" id="IPR029058">
    <property type="entry name" value="AB_hydrolase_fold"/>
</dbReference>
<reference evidence="8 9" key="2">
    <citation type="journal article" date="2016" name="Genome Announc.">
        <title>Permanent Draft Genome Sequences for Two Variants of Frankia sp. Strain CpI1, the First Frankia Strain Isolated from Root Nodules of Comptonia peregrina.</title>
        <authorList>
            <person name="Oshone R."/>
            <person name="Hurst S.G.IV."/>
            <person name="Abebe-Akele F."/>
            <person name="Simpson S."/>
            <person name="Morris K."/>
            <person name="Thomas W.K."/>
            <person name="Tisa L.S."/>
        </authorList>
    </citation>
    <scope>NUCLEOTIDE SEQUENCE [LARGE SCALE GENOMIC DNA]</scope>
    <source>
        <strain evidence="9">CpI1-S</strain>
    </source>
</reference>
<dbReference type="RefSeq" id="WP_044885760.1">
    <property type="nucleotide sequence ID" value="NZ_JYFN01000023.1"/>
</dbReference>
<organism evidence="8 9">
    <name type="scientific">Frankia torreyi</name>
    <dbReference type="NCBI Taxonomy" id="1856"/>
    <lineage>
        <taxon>Bacteria</taxon>
        <taxon>Bacillati</taxon>
        <taxon>Actinomycetota</taxon>
        <taxon>Actinomycetes</taxon>
        <taxon>Frankiales</taxon>
        <taxon>Frankiaceae</taxon>
        <taxon>Frankia</taxon>
    </lineage>
</organism>
<dbReference type="CDD" id="cd00833">
    <property type="entry name" value="PKS"/>
    <property type="match status" value="1"/>
</dbReference>
<keyword evidence="1" id="KW-0596">Phosphopantetheine</keyword>
<feature type="domain" description="Ketosynthase family 3 (KS3)" evidence="7">
    <location>
        <begin position="145"/>
        <end position="572"/>
    </location>
</feature>
<dbReference type="Gene3D" id="3.40.50.1820">
    <property type="entry name" value="alpha/beta hydrolase"/>
    <property type="match status" value="1"/>
</dbReference>
<feature type="region of interest" description="Disordered" evidence="5">
    <location>
        <begin position="574"/>
        <end position="611"/>
    </location>
</feature>
<name>A0A0D8BEH5_9ACTN</name>
<sequence length="2052" mass="212437">MRDLRQTLGRSPRAAGESYEAWRARLAGRSADAQHELLGDLIAAQIAAVAGPGAGVVDRGAPWRALGVYRHIAERLRAALAEQTGLRLSATLFFDRPTPQALADHLRRELLGIGDEITAVSPTAGPTAGPAAGGAAAGGGDRPADDPIVIVGMGCRLAGGVDSPEALWELVHAGRDVVAGLPDDRGWDLAGLYDPDPDHPGTAYTRHGGFLTGIDQFDPAFFGIGPREAAALDPQQRLMLEVSWEALERAGIDPRSLRGSRTGVFTGVSLQDYGPAWHTAPQDAQGQLLTGNASGVIAGRVAYTFGLEGPALCVDTQCSASLVATHLASQSLRAGECDLALVGGVTVMSTPGILVEFSRKRGLAPDGRCKAFSADADGTGWADGAGVLLLERLSDARRRGHRVHAVLRATAINSDGASNGMTAPNGLSQQRLIRQALANAGLRTADVDAVEAHGTGTTLGDPIEAQAVLATYGQDRPAGRPLYLGSLKSNIGHAQAAAGVCGVIKMVQALRHEVLPRTLHVREPSPHVDWSAGDVELLTDNVAWRRREGRPRRAGVSAFGVSGTNAHIIIEEAPAEPRPPAPRSGTADHPGTILPPAAAPSPVAPTAQDGAQAGAPVPIVLSGRTPAALRAQAEQLAAYLERHPDLDPVDVAHTLAGRTRFEHRAVALAGRRRGGDGIRRLAGTLSAFAAGRPAAGVVLGAVASAAPSRTALLFTGQGSQRNGMGRDLYDAFPAFADGLDEICERFADHLARPLQEVMFAAPGTSEAALLHRTEYTQPALFAFGAALYRLITSWGVTPALLAGHSIGELTAAHVAGVWSLDDAVALVAARGRLMQSCPPGGAMIAIRAGADEVAASLTGYEGRVEIAAVNGPEATVIAGDAAVAEWIAAAWAARGHATRRLTVSHAFHSPHMAGMLAEFRAVAEQVTHHRPAIPIVSTLTGEPAGAELCTPDYWARHARGAVRFLDAARRLHAEGATAFCELGPDAVLTALLPGCLPADAAAPIAVASTRAGRPEAATLLTALAGLDTRGVDVDWRAVIGRAGTVVDLPTYPFQRRRYWLAGTAAVIPAPRQADAAPASSPLAAAQSVPAQSVPAQSGAAVSAGGAQAGAADEASDPGTWRYRTGWQPLADADVTAAIAAQASAIAPLDGRWPVLVPPTGVDEDLLARVTWMIERLGGTPLVVPLARADRGAIAARLVEAGFGGAQPPAASAPVGDGVGGIVSLLALDGTPHQDHPHLTTGLALTVTVVQALGDLRVGAPLWAVTRGAVTTGVEDPVTQPEQAMIWGLGRSLALETPRVWGGLIDLPTSLDDQTLLWFGTALTAPGGEDQFAPRPQGLRVPRLLRLPEGPPEGIAETNPASARTEARAGAWRPDGTVLITGGTGALGAQTARRLARDGARRVVLASRRGPDSPGARALLDELAALGTHATIDACDVADSDRLAALLRQLADAGEPVTAVVHAAGTAGPTMPLVRLTLAEFADVVAGKVAGAGALDRLLDGPDGAKVAAFVLFSSISGVWGSGNQAAYSAGNAYLDALAARRRAEGRPATAVAFGPWADAGLGAEPALRDYLTRRGLRPLPAEPAVTALTRAVAAGETAMTVVDVAWETFLPSITAARPSRFFEELPVAAPPAGPPGEPALSARVGQAVPTVLGLRPPRRARALAELVQAEAAAILGYDTPEELDPTRRFLELGFDSLASVELSRRLAAASGLTLATQVVFEHPTVTELAAHLDTLAAQVTAAPHPADAASGATPGATAAASGTATTGGAAEVGVRGLYRQACAQGKFAAGVGVLRAAARLRPVFDTAAAFGPPARPVRLATGPAPVALVCLPSMVAPSGPHNFARIALHLHGLRDVFALPHPGFGDGELLPANAELVVEMHADTVARAFPITPVVLAGYSSGGWLAHAIASALEERGVRPAAVALLDTWLPTDRIPEEDIHEELRGIAVNDQAFALMTEAQITAQGAYLDLFENWRPRGVAAPVMLLRAAERMPRRTVAEDVTGHGQAWTTDWSMDHDSFDVAGDHQSMMNEHAASTARDLHRWLERLEGVR</sequence>
<dbReference type="GO" id="GO:0006633">
    <property type="term" value="P:fatty acid biosynthetic process"/>
    <property type="evidence" value="ECO:0007669"/>
    <property type="project" value="TreeGrafter"/>
</dbReference>